<evidence type="ECO:0000256" key="2">
    <source>
        <dbReference type="ARBA" id="ARBA00006704"/>
    </source>
</evidence>
<evidence type="ECO:0000256" key="4">
    <source>
        <dbReference type="ARBA" id="ARBA00022547"/>
    </source>
</evidence>
<dbReference type="OrthoDB" id="3183855at2"/>
<sequence>MIQAAEALNGTIELTGSLNMIGYGLSAIGGGIGVGLVFAAYVSGVARQPEAQRVLQPIAFLGLAFTEALAILGLVFAFIIK</sequence>
<accession>A0A0D4BYF5</accession>
<keyword evidence="5 11" id="KW-0812">Transmembrane</keyword>
<dbReference type="PATRIC" id="fig|1618207.4.peg.1450"/>
<evidence type="ECO:0000313" key="14">
    <source>
        <dbReference type="Proteomes" id="UP000061839"/>
    </source>
</evidence>
<keyword evidence="11" id="KW-0066">ATP synthesis</keyword>
<evidence type="ECO:0000256" key="6">
    <source>
        <dbReference type="ARBA" id="ARBA00022781"/>
    </source>
</evidence>
<keyword evidence="6 11" id="KW-0375">Hydrogen ion transport</keyword>
<dbReference type="PANTHER" id="PTHR10031">
    <property type="entry name" value="ATP SYNTHASE LIPID-BINDING PROTEIN, MITOCHONDRIAL"/>
    <property type="match status" value="1"/>
</dbReference>
<evidence type="ECO:0000256" key="1">
    <source>
        <dbReference type="ARBA" id="ARBA00004141"/>
    </source>
</evidence>
<evidence type="ECO:0000256" key="10">
    <source>
        <dbReference type="ARBA" id="ARBA00023136"/>
    </source>
</evidence>
<dbReference type="PROSITE" id="PS00605">
    <property type="entry name" value="ATPASE_C"/>
    <property type="match status" value="1"/>
</dbReference>
<dbReference type="PANTHER" id="PTHR10031:SF0">
    <property type="entry name" value="ATPASE PROTEIN 9"/>
    <property type="match status" value="1"/>
</dbReference>
<dbReference type="GO" id="GO:0046933">
    <property type="term" value="F:proton-transporting ATP synthase activity, rotational mechanism"/>
    <property type="evidence" value="ECO:0007669"/>
    <property type="project" value="UniProtKB-UniRule"/>
</dbReference>
<dbReference type="Gene3D" id="1.20.20.10">
    <property type="entry name" value="F1F0 ATP synthase subunit C"/>
    <property type="match status" value="1"/>
</dbReference>
<keyword evidence="11" id="KW-1003">Cell membrane</keyword>
<keyword evidence="10 11" id="KW-0472">Membrane</keyword>
<dbReference type="SUPFAM" id="SSF81333">
    <property type="entry name" value="F1F0 ATP synthase subunit C"/>
    <property type="match status" value="1"/>
</dbReference>
<dbReference type="GO" id="GO:0008289">
    <property type="term" value="F:lipid binding"/>
    <property type="evidence" value="ECO:0007669"/>
    <property type="project" value="UniProtKB-KW"/>
</dbReference>
<comment type="function">
    <text evidence="11">F(1)F(0) ATP synthase produces ATP from ADP in the presence of a proton or sodium gradient. F-type ATPases consist of two structural domains, F(1) containing the extramembraneous catalytic core and F(0) containing the membrane proton channel, linked together by a central stalk and a peripheral stalk. During catalysis, ATP synthesis in the catalytic domain of F(1) is coupled via a rotary mechanism of the central stalk subunits to proton translocation.</text>
</comment>
<reference evidence="13 14" key="1">
    <citation type="journal article" date="2015" name="Genome Announc.">
        <title>Complete Genome Sequencing of Protease-Producing Novel Arthrobacter sp. Strain IHBB 11108 Using PacBio Single-Molecule Real-Time Sequencing Technology.</title>
        <authorList>
            <person name="Kiran S."/>
            <person name="Swarnkar M.K."/>
            <person name="Pal M."/>
            <person name="Thakur R."/>
            <person name="Tewari R."/>
            <person name="Singh A.K."/>
            <person name="Gulati A."/>
        </authorList>
    </citation>
    <scope>NUCLEOTIDE SEQUENCE [LARGE SCALE GENOMIC DNA]</scope>
    <source>
        <strain evidence="13 14">IHBB 11108</strain>
    </source>
</reference>
<dbReference type="InterPro" id="IPR002379">
    <property type="entry name" value="ATPase_proteolipid_c-like_dom"/>
</dbReference>
<dbReference type="InterPro" id="IPR020537">
    <property type="entry name" value="ATP_synth_F0_csu_DDCD_BS"/>
</dbReference>
<dbReference type="HOGENOM" id="CLU_148047_5_2_11"/>
<dbReference type="PRINTS" id="PR00124">
    <property type="entry name" value="ATPASEC"/>
</dbReference>
<evidence type="ECO:0000259" key="12">
    <source>
        <dbReference type="Pfam" id="PF00137"/>
    </source>
</evidence>
<dbReference type="AlphaFoldDB" id="A0A0D4BYF5"/>
<feature type="transmembrane region" description="Helical" evidence="11">
    <location>
        <begin position="20"/>
        <end position="46"/>
    </location>
</feature>
<dbReference type="CDD" id="cd18121">
    <property type="entry name" value="ATP-synt_Fo_c"/>
    <property type="match status" value="1"/>
</dbReference>
<dbReference type="EMBL" id="CP011005">
    <property type="protein sequence ID" value="AJT41349.1"/>
    <property type="molecule type" value="Genomic_DNA"/>
</dbReference>
<dbReference type="GO" id="GO:0033177">
    <property type="term" value="C:proton-transporting two-sector ATPase complex, proton-transporting domain"/>
    <property type="evidence" value="ECO:0007669"/>
    <property type="project" value="InterPro"/>
</dbReference>
<evidence type="ECO:0000256" key="8">
    <source>
        <dbReference type="ARBA" id="ARBA00023065"/>
    </source>
</evidence>
<dbReference type="Pfam" id="PF00137">
    <property type="entry name" value="ATP-synt_C"/>
    <property type="match status" value="1"/>
</dbReference>
<protein>
    <recommendedName>
        <fullName evidence="11">ATP synthase subunit c</fullName>
    </recommendedName>
    <alternativeName>
        <fullName evidence="11">ATP synthase F(0) sector subunit c</fullName>
    </alternativeName>
    <alternativeName>
        <fullName evidence="11">F-type ATPase subunit c</fullName>
        <shortName evidence="11">F-ATPase subunit c</shortName>
    </alternativeName>
    <alternativeName>
        <fullName evidence="11">Lipid-binding protein</fullName>
    </alternativeName>
</protein>
<dbReference type="STRING" id="1618207.UM93_07160"/>
<organism evidence="13 14">
    <name type="scientific">Psychromicrobium lacuslunae</name>
    <dbReference type="NCBI Taxonomy" id="1618207"/>
    <lineage>
        <taxon>Bacteria</taxon>
        <taxon>Bacillati</taxon>
        <taxon>Actinomycetota</taxon>
        <taxon>Actinomycetes</taxon>
        <taxon>Micrococcales</taxon>
        <taxon>Micrococcaceae</taxon>
        <taxon>Psychromicrobium</taxon>
    </lineage>
</organism>
<dbReference type="InterPro" id="IPR038662">
    <property type="entry name" value="ATP_synth_F0_csu_sf"/>
</dbReference>
<dbReference type="GO" id="GO:0045259">
    <property type="term" value="C:proton-transporting ATP synthase complex"/>
    <property type="evidence" value="ECO:0007669"/>
    <property type="project" value="UniProtKB-KW"/>
</dbReference>
<keyword evidence="8 11" id="KW-0406">Ion transport</keyword>
<dbReference type="GO" id="GO:0005886">
    <property type="term" value="C:plasma membrane"/>
    <property type="evidence" value="ECO:0007669"/>
    <property type="project" value="UniProtKB-SubCell"/>
</dbReference>
<evidence type="ECO:0000256" key="5">
    <source>
        <dbReference type="ARBA" id="ARBA00022692"/>
    </source>
</evidence>
<keyword evidence="4 11" id="KW-0138">CF(0)</keyword>
<feature type="transmembrane region" description="Helical" evidence="11">
    <location>
        <begin position="58"/>
        <end position="80"/>
    </location>
</feature>
<dbReference type="HAMAP" id="MF_01396">
    <property type="entry name" value="ATP_synth_c_bact"/>
    <property type="match status" value="1"/>
</dbReference>
<comment type="similarity">
    <text evidence="2 11">Belongs to the ATPase C chain family.</text>
</comment>
<dbReference type="InterPro" id="IPR035921">
    <property type="entry name" value="F/V-ATP_Csub_sf"/>
</dbReference>
<feature type="site" description="Reversibly protonated during proton transport" evidence="11">
    <location>
        <position position="67"/>
    </location>
</feature>
<proteinExistence type="inferred from homology"/>
<gene>
    <name evidence="11" type="primary">atpE</name>
    <name evidence="13" type="ORF">UM93_07160</name>
</gene>
<evidence type="ECO:0000256" key="7">
    <source>
        <dbReference type="ARBA" id="ARBA00022989"/>
    </source>
</evidence>
<keyword evidence="3 11" id="KW-0813">Transport</keyword>
<evidence type="ECO:0000256" key="11">
    <source>
        <dbReference type="HAMAP-Rule" id="MF_01396"/>
    </source>
</evidence>
<comment type="function">
    <text evidence="11">Key component of the F(0) channel; it plays a direct role in translocation across the membrane. A homomeric c-ring of between 10-14 subunits forms the central stalk rotor element with the F(1) delta and epsilon subunits.</text>
</comment>
<evidence type="ECO:0000313" key="13">
    <source>
        <dbReference type="EMBL" id="AJT41349.1"/>
    </source>
</evidence>
<comment type="subcellular location">
    <subcellularLocation>
        <location evidence="11">Cell membrane</location>
        <topology evidence="11">Multi-pass membrane protein</topology>
    </subcellularLocation>
    <subcellularLocation>
        <location evidence="1">Membrane</location>
        <topology evidence="1">Multi-pass membrane protein</topology>
    </subcellularLocation>
</comment>
<evidence type="ECO:0000256" key="3">
    <source>
        <dbReference type="ARBA" id="ARBA00022448"/>
    </source>
</evidence>
<feature type="domain" description="V-ATPase proteolipid subunit C-like" evidence="12">
    <location>
        <begin position="21"/>
        <end position="80"/>
    </location>
</feature>
<keyword evidence="14" id="KW-1185">Reference proteome</keyword>
<evidence type="ECO:0000256" key="9">
    <source>
        <dbReference type="ARBA" id="ARBA00023121"/>
    </source>
</evidence>
<keyword evidence="7 11" id="KW-1133">Transmembrane helix</keyword>
<keyword evidence="9 11" id="KW-0446">Lipid-binding</keyword>
<dbReference type="KEGG" id="ari:UM93_07160"/>
<name>A0A0D4BYF5_9MICC</name>
<dbReference type="Proteomes" id="UP000061839">
    <property type="component" value="Chromosome"/>
</dbReference>
<dbReference type="InterPro" id="IPR000454">
    <property type="entry name" value="ATP_synth_F0_csu"/>
</dbReference>